<comment type="caution">
    <text evidence="1">The sequence shown here is derived from an EMBL/GenBank/DDBJ whole genome shotgun (WGS) entry which is preliminary data.</text>
</comment>
<gene>
    <name evidence="1" type="ORF">EJ04DRAFT_545133</name>
</gene>
<dbReference type="InterPro" id="IPR053228">
    <property type="entry name" value="Stereospecific_Lipase"/>
</dbReference>
<proteinExistence type="predicted"/>
<dbReference type="Proteomes" id="UP000799444">
    <property type="component" value="Unassembled WGS sequence"/>
</dbReference>
<accession>A0A9P4QUX8</accession>
<organism evidence="1 2">
    <name type="scientific">Polyplosphaeria fusca</name>
    <dbReference type="NCBI Taxonomy" id="682080"/>
    <lineage>
        <taxon>Eukaryota</taxon>
        <taxon>Fungi</taxon>
        <taxon>Dikarya</taxon>
        <taxon>Ascomycota</taxon>
        <taxon>Pezizomycotina</taxon>
        <taxon>Dothideomycetes</taxon>
        <taxon>Pleosporomycetidae</taxon>
        <taxon>Pleosporales</taxon>
        <taxon>Tetraplosphaeriaceae</taxon>
        <taxon>Polyplosphaeria</taxon>
    </lineage>
</organism>
<dbReference type="EMBL" id="ML996193">
    <property type="protein sequence ID" value="KAF2731554.1"/>
    <property type="molecule type" value="Genomic_DNA"/>
</dbReference>
<reference evidence="1" key="1">
    <citation type="journal article" date="2020" name="Stud. Mycol.">
        <title>101 Dothideomycetes genomes: a test case for predicting lifestyles and emergence of pathogens.</title>
        <authorList>
            <person name="Haridas S."/>
            <person name="Albert R."/>
            <person name="Binder M."/>
            <person name="Bloem J."/>
            <person name="Labutti K."/>
            <person name="Salamov A."/>
            <person name="Andreopoulos B."/>
            <person name="Baker S."/>
            <person name="Barry K."/>
            <person name="Bills G."/>
            <person name="Bluhm B."/>
            <person name="Cannon C."/>
            <person name="Castanera R."/>
            <person name="Culley D."/>
            <person name="Daum C."/>
            <person name="Ezra D."/>
            <person name="Gonzalez J."/>
            <person name="Henrissat B."/>
            <person name="Kuo A."/>
            <person name="Liang C."/>
            <person name="Lipzen A."/>
            <person name="Lutzoni F."/>
            <person name="Magnuson J."/>
            <person name="Mondo S."/>
            <person name="Nolan M."/>
            <person name="Ohm R."/>
            <person name="Pangilinan J."/>
            <person name="Park H.-J."/>
            <person name="Ramirez L."/>
            <person name="Alfaro M."/>
            <person name="Sun H."/>
            <person name="Tritt A."/>
            <person name="Yoshinaga Y."/>
            <person name="Zwiers L.-H."/>
            <person name="Turgeon B."/>
            <person name="Goodwin S."/>
            <person name="Spatafora J."/>
            <person name="Crous P."/>
            <person name="Grigoriev I."/>
        </authorList>
    </citation>
    <scope>NUCLEOTIDE SEQUENCE</scope>
    <source>
        <strain evidence="1">CBS 125425</strain>
    </source>
</reference>
<name>A0A9P4QUX8_9PLEO</name>
<evidence type="ECO:0000313" key="2">
    <source>
        <dbReference type="Proteomes" id="UP000799444"/>
    </source>
</evidence>
<dbReference type="SUPFAM" id="SSF53474">
    <property type="entry name" value="alpha/beta-Hydrolases"/>
    <property type="match status" value="1"/>
</dbReference>
<protein>
    <submittedName>
        <fullName evidence="1">Alpha/beta-hydrolase</fullName>
    </submittedName>
</protein>
<dbReference type="OrthoDB" id="4605274at2759"/>
<dbReference type="Gene3D" id="3.40.50.1820">
    <property type="entry name" value="alpha/beta hydrolase"/>
    <property type="match status" value="1"/>
</dbReference>
<evidence type="ECO:0000313" key="1">
    <source>
        <dbReference type="EMBL" id="KAF2731554.1"/>
    </source>
</evidence>
<dbReference type="PANTHER" id="PTHR37574">
    <property type="entry name" value="LIPASE B"/>
    <property type="match status" value="1"/>
</dbReference>
<keyword evidence="2" id="KW-1185">Reference proteome</keyword>
<dbReference type="InterPro" id="IPR029058">
    <property type="entry name" value="AB_hydrolase_fold"/>
</dbReference>
<dbReference type="AlphaFoldDB" id="A0A9P4QUX8"/>
<dbReference type="PANTHER" id="PTHR37574:SF1">
    <property type="entry name" value="LIPASE B"/>
    <property type="match status" value="1"/>
</dbReference>
<sequence length="438" mass="46362">MANGLPAPAPTPAADPQLLDGLVGLTSSLLGLVDNTLDRLLNTTPSTAPSSISDVQSFLKDRYWNKPISFGYIANGLAYELNGLGIEGLVGATINQSPAGINSFRNSNPNPPTNIYPKASVDDASYSISENDLRTAIYIPPTFDYKNAPNPIILLPGTAAFGGATFSGNFIRILSPDTSIGQAVWLNVPNALLMDAQMNSEYTAYAINYIHSLTGNKPSIMAWSQGNINAQWTLKYWPSVRASAKQLIGISPDFHGTVLANLVDIGADIGVIPAPPSVLQQEYNSAFIKTLRSSGGDSAYVPTTTLYSGLFDQIVEPQQGTGASAFLLDARNVGVSNIEIQTICPGTPAGTFATHESLLFNGLAVALAIDALRSGGPADPARLNLTQVCQNIAYPTLDLVDIVETEAVIPVAAINILQFLKKGLGVVREPAIRSYAKN</sequence>